<dbReference type="PANTHER" id="PTHR38792:SF3">
    <property type="entry name" value="BNR_ASP-BOX REPEAT DOMAIN PROTEIN (AFU_ORTHOLOGUE AFUA_7G06430)-RELATED"/>
    <property type="match status" value="1"/>
</dbReference>
<evidence type="ECO:0000313" key="1">
    <source>
        <dbReference type="EMBL" id="KAA8652371.1"/>
    </source>
</evidence>
<reference evidence="1 4" key="2">
    <citation type="submission" date="2019-08" db="EMBL/GenBank/DDBJ databases">
        <title>The genome sequence of a newly discovered highly antifungal drug resistant Aspergillus species, Aspergillus tanneri NIH 1004.</title>
        <authorList>
            <person name="Mounaud S."/>
            <person name="Singh I."/>
            <person name="Joardar V."/>
            <person name="Pakala S."/>
            <person name="Pakala S."/>
            <person name="Venepally P."/>
            <person name="Chung J.K."/>
            <person name="Losada L."/>
            <person name="Nierman W.C."/>
        </authorList>
    </citation>
    <scope>NUCLEOTIDE SEQUENCE [LARGE SCALE GENOMIC DNA]</scope>
    <source>
        <strain evidence="1 4">NIH1004</strain>
    </source>
</reference>
<dbReference type="Gene3D" id="2.120.10.10">
    <property type="match status" value="1"/>
</dbReference>
<dbReference type="GeneID" id="54323977"/>
<sequence length="361" mass="39966">MPGRFGQKILQTFGLEHQQQQPQAYQLVGNRFLNDDERHISPTPRGTYPRLARLGDGSLLGSFTRFEGNTRVLCVSRSVDGGRTFEDIGEVTRGDGDVDNMFLLEIAPSTILAAFRNHSLGPEGPTHFRITVCRSTDGGRQWHFLSQAAEKGAPMGLWEPFMRLGRQGEVQLTYSQEFAHNNQCTMMVRSFDGGATWSPPQCLHGDQDLLRDGMNGIAPTYDNGREALVMVFETTTFGTFCIEALISYDDGITWGYRHRVFCPPQGHNAGSPQIASFGDGSLAVIFMTDEDSSEVQWTKNAAIKVVYAAPPCHGRMAWSRPMVICPDDSHWPGIMALDHQTLVATYECGGAPRAKNISLQM</sequence>
<dbReference type="OrthoDB" id="2739686at2759"/>
<dbReference type="RefSeq" id="XP_033431732.1">
    <property type="nucleotide sequence ID" value="XM_033565975.1"/>
</dbReference>
<dbReference type="InterPro" id="IPR036278">
    <property type="entry name" value="Sialidase_sf"/>
</dbReference>
<protein>
    <recommendedName>
        <fullName evidence="5">Sialidase domain-containing protein</fullName>
    </recommendedName>
</protein>
<gene>
    <name evidence="1" type="ORF">ATNIH1004_001275</name>
    <name evidence="2" type="ORF">EYZ11_007085</name>
</gene>
<evidence type="ECO:0000313" key="2">
    <source>
        <dbReference type="EMBL" id="THC93426.1"/>
    </source>
</evidence>
<dbReference type="STRING" id="1220188.A0A4S3JDT9"/>
<dbReference type="PANTHER" id="PTHR38792">
    <property type="entry name" value="BNR/ASP-BOX REPEAT DOMAIN PROTEIN (AFU_ORTHOLOGUE AFUA_7G06430)-RELATED"/>
    <property type="match status" value="1"/>
</dbReference>
<dbReference type="Proteomes" id="UP000324241">
    <property type="component" value="Unassembled WGS sequence"/>
</dbReference>
<evidence type="ECO:0000313" key="4">
    <source>
        <dbReference type="Proteomes" id="UP000324241"/>
    </source>
</evidence>
<dbReference type="Proteomes" id="UP000308092">
    <property type="component" value="Unassembled WGS sequence"/>
</dbReference>
<comment type="caution">
    <text evidence="2">The sequence shown here is derived from an EMBL/GenBank/DDBJ whole genome shotgun (WGS) entry which is preliminary data.</text>
</comment>
<evidence type="ECO:0008006" key="5">
    <source>
        <dbReference type="Google" id="ProtNLM"/>
    </source>
</evidence>
<organism evidence="2 3">
    <name type="scientific">Aspergillus tanneri</name>
    <dbReference type="NCBI Taxonomy" id="1220188"/>
    <lineage>
        <taxon>Eukaryota</taxon>
        <taxon>Fungi</taxon>
        <taxon>Dikarya</taxon>
        <taxon>Ascomycota</taxon>
        <taxon>Pezizomycotina</taxon>
        <taxon>Eurotiomycetes</taxon>
        <taxon>Eurotiomycetidae</taxon>
        <taxon>Eurotiales</taxon>
        <taxon>Aspergillaceae</taxon>
        <taxon>Aspergillus</taxon>
        <taxon>Aspergillus subgen. Circumdati</taxon>
    </lineage>
</organism>
<proteinExistence type="predicted"/>
<dbReference type="CDD" id="cd15482">
    <property type="entry name" value="Sialidase_non-viral"/>
    <property type="match status" value="1"/>
</dbReference>
<dbReference type="EMBL" id="QUQM01000002">
    <property type="protein sequence ID" value="KAA8652371.1"/>
    <property type="molecule type" value="Genomic_DNA"/>
</dbReference>
<accession>A0A4S3JDT9</accession>
<dbReference type="VEuPathDB" id="FungiDB:EYZ11_007085"/>
<dbReference type="AlphaFoldDB" id="A0A4S3JDT9"/>
<keyword evidence="3" id="KW-1185">Reference proteome</keyword>
<dbReference type="EMBL" id="SOSA01000265">
    <property type="protein sequence ID" value="THC93426.1"/>
    <property type="molecule type" value="Genomic_DNA"/>
</dbReference>
<reference evidence="2 3" key="1">
    <citation type="submission" date="2019-03" db="EMBL/GenBank/DDBJ databases">
        <title>The genome sequence of a newly discovered highly antifungal drug resistant Aspergillus species, Aspergillus tanneri NIH 1004.</title>
        <authorList>
            <person name="Mounaud S."/>
            <person name="Singh I."/>
            <person name="Joardar V."/>
            <person name="Pakala S."/>
            <person name="Pakala S."/>
            <person name="Venepally P."/>
            <person name="Hoover J."/>
            <person name="Nierman W."/>
            <person name="Chung J."/>
            <person name="Losada L."/>
        </authorList>
    </citation>
    <scope>NUCLEOTIDE SEQUENCE [LARGE SCALE GENOMIC DNA]</scope>
    <source>
        <strain evidence="2 3">NIH1004</strain>
    </source>
</reference>
<evidence type="ECO:0000313" key="3">
    <source>
        <dbReference type="Proteomes" id="UP000308092"/>
    </source>
</evidence>
<name>A0A4S3JDT9_9EURO</name>
<dbReference type="SUPFAM" id="SSF50939">
    <property type="entry name" value="Sialidases"/>
    <property type="match status" value="1"/>
</dbReference>